<dbReference type="AlphaFoldDB" id="A0A4C1TJF1"/>
<protein>
    <submittedName>
        <fullName evidence="2">Uncharacterized protein</fullName>
    </submittedName>
</protein>
<feature type="region of interest" description="Disordered" evidence="1">
    <location>
        <begin position="131"/>
        <end position="154"/>
    </location>
</feature>
<feature type="compositionally biased region" description="Pro residues" evidence="1">
    <location>
        <begin position="35"/>
        <end position="46"/>
    </location>
</feature>
<organism evidence="2 3">
    <name type="scientific">Eumeta variegata</name>
    <name type="common">Bagworm moth</name>
    <name type="synonym">Eumeta japonica</name>
    <dbReference type="NCBI Taxonomy" id="151549"/>
    <lineage>
        <taxon>Eukaryota</taxon>
        <taxon>Metazoa</taxon>
        <taxon>Ecdysozoa</taxon>
        <taxon>Arthropoda</taxon>
        <taxon>Hexapoda</taxon>
        <taxon>Insecta</taxon>
        <taxon>Pterygota</taxon>
        <taxon>Neoptera</taxon>
        <taxon>Endopterygota</taxon>
        <taxon>Lepidoptera</taxon>
        <taxon>Glossata</taxon>
        <taxon>Ditrysia</taxon>
        <taxon>Tineoidea</taxon>
        <taxon>Psychidae</taxon>
        <taxon>Oiketicinae</taxon>
        <taxon>Eumeta</taxon>
    </lineage>
</organism>
<feature type="compositionally biased region" description="Basic and acidic residues" evidence="1">
    <location>
        <begin position="1"/>
        <end position="11"/>
    </location>
</feature>
<feature type="region of interest" description="Disordered" evidence="1">
    <location>
        <begin position="1"/>
        <end position="89"/>
    </location>
</feature>
<evidence type="ECO:0000256" key="1">
    <source>
        <dbReference type="SAM" id="MobiDB-lite"/>
    </source>
</evidence>
<dbReference type="EMBL" id="BGZK01000062">
    <property type="protein sequence ID" value="GBP14214.1"/>
    <property type="molecule type" value="Genomic_DNA"/>
</dbReference>
<accession>A0A4C1TJF1</accession>
<name>A0A4C1TJF1_EUMVA</name>
<evidence type="ECO:0000313" key="3">
    <source>
        <dbReference type="Proteomes" id="UP000299102"/>
    </source>
</evidence>
<sequence>MRARGRPDRGAALKINAPPPLTGFAGGLQLHRPPYGRPAPPRPATPTPASKNDGPRRTSRCRRGHVTASGSAPPTRTHRPPTPPIHSSAAALLPQACGTAPKGALMAIAFGSIARPGVCVLRGNEPFMDEEIAAGDSGGTGKVRRSSDGLPIWR</sequence>
<evidence type="ECO:0000313" key="2">
    <source>
        <dbReference type="EMBL" id="GBP14214.1"/>
    </source>
</evidence>
<comment type="caution">
    <text evidence="2">The sequence shown here is derived from an EMBL/GenBank/DDBJ whole genome shotgun (WGS) entry which is preliminary data.</text>
</comment>
<keyword evidence="3" id="KW-1185">Reference proteome</keyword>
<reference evidence="2 3" key="1">
    <citation type="journal article" date="2019" name="Commun. Biol.">
        <title>The bagworm genome reveals a unique fibroin gene that provides high tensile strength.</title>
        <authorList>
            <person name="Kono N."/>
            <person name="Nakamura H."/>
            <person name="Ohtoshi R."/>
            <person name="Tomita M."/>
            <person name="Numata K."/>
            <person name="Arakawa K."/>
        </authorList>
    </citation>
    <scope>NUCLEOTIDE SEQUENCE [LARGE SCALE GENOMIC DNA]</scope>
</reference>
<gene>
    <name evidence="2" type="ORF">EVAR_7641_1</name>
</gene>
<proteinExistence type="predicted"/>
<dbReference type="Proteomes" id="UP000299102">
    <property type="component" value="Unassembled WGS sequence"/>
</dbReference>